<evidence type="ECO:0008006" key="4">
    <source>
        <dbReference type="Google" id="ProtNLM"/>
    </source>
</evidence>
<feature type="compositionally biased region" description="Pro residues" evidence="1">
    <location>
        <begin position="214"/>
        <end position="229"/>
    </location>
</feature>
<proteinExistence type="predicted"/>
<evidence type="ECO:0000313" key="3">
    <source>
        <dbReference type="Proteomes" id="UP001501576"/>
    </source>
</evidence>
<evidence type="ECO:0000256" key="1">
    <source>
        <dbReference type="SAM" id="MobiDB-lite"/>
    </source>
</evidence>
<feature type="region of interest" description="Disordered" evidence="1">
    <location>
        <begin position="1"/>
        <end position="27"/>
    </location>
</feature>
<accession>A0ABN1ETV5</accession>
<gene>
    <name evidence="2" type="ORF">GCM10010390_91600</name>
</gene>
<protein>
    <recommendedName>
        <fullName evidence="4">Helix-turn-helix domain-containing protein</fullName>
    </recommendedName>
</protein>
<sequence length="385" mass="41921">MSQKSLPRPSNARALDENGVIRRGAEPAPATTVMRHMVYGSGLTHPLDYVVLLHVLFRLEEERPFTPKDIWQDLQAEGVRSAKNANQLVGRDAVYESFNRLIEAKFIRRVTEGGSPGKFGRVSYRLYRQPAYNPEYAPTPEPWEPQDEPDFPRSAEPLPGTPDADKADGKTAGRTASRNAGSGVRGSGVPGSGRRRIPAGRAASGVPGSGKASPPDPPGGGGTPPPNPPKTGRAARWATACALHPEDYVPTPAEVKAADDFLQDLPGRWQCGPDVARDLAPLLASRVHTQGYELDDFFALELTRDDPKNPARVPVRTLPGRIRDLKRRRAQEEPLLTGATGGLAPWCGECNRGERPAEVFQRTRELPDGSDVPCEQCHPKHVRLS</sequence>
<dbReference type="RefSeq" id="WP_346161683.1">
    <property type="nucleotide sequence ID" value="NZ_BAAABZ010000095.1"/>
</dbReference>
<comment type="caution">
    <text evidence="2">The sequence shown here is derived from an EMBL/GenBank/DDBJ whole genome shotgun (WGS) entry which is preliminary data.</text>
</comment>
<dbReference type="Proteomes" id="UP001501576">
    <property type="component" value="Unassembled WGS sequence"/>
</dbReference>
<feature type="compositionally biased region" description="Basic and acidic residues" evidence="1">
    <location>
        <begin position="14"/>
        <end position="25"/>
    </location>
</feature>
<reference evidence="2 3" key="1">
    <citation type="journal article" date="2019" name="Int. J. Syst. Evol. Microbiol.">
        <title>The Global Catalogue of Microorganisms (GCM) 10K type strain sequencing project: providing services to taxonomists for standard genome sequencing and annotation.</title>
        <authorList>
            <consortium name="The Broad Institute Genomics Platform"/>
            <consortium name="The Broad Institute Genome Sequencing Center for Infectious Disease"/>
            <person name="Wu L."/>
            <person name="Ma J."/>
        </authorList>
    </citation>
    <scope>NUCLEOTIDE SEQUENCE [LARGE SCALE GENOMIC DNA]</scope>
    <source>
        <strain evidence="2 3">JCM 5052</strain>
    </source>
</reference>
<evidence type="ECO:0000313" key="2">
    <source>
        <dbReference type="EMBL" id="GAA0574238.1"/>
    </source>
</evidence>
<name>A0ABN1ETV5_9ACTN</name>
<feature type="region of interest" description="Disordered" evidence="1">
    <location>
        <begin position="133"/>
        <end position="234"/>
    </location>
</feature>
<organism evidence="2 3">
    <name type="scientific">Streptomyces mordarskii</name>
    <dbReference type="NCBI Taxonomy" id="1226758"/>
    <lineage>
        <taxon>Bacteria</taxon>
        <taxon>Bacillati</taxon>
        <taxon>Actinomycetota</taxon>
        <taxon>Actinomycetes</taxon>
        <taxon>Kitasatosporales</taxon>
        <taxon>Streptomycetaceae</taxon>
        <taxon>Streptomyces</taxon>
    </lineage>
</organism>
<keyword evidence="3" id="KW-1185">Reference proteome</keyword>
<dbReference type="EMBL" id="BAAABZ010000095">
    <property type="protein sequence ID" value="GAA0574238.1"/>
    <property type="molecule type" value="Genomic_DNA"/>
</dbReference>